<keyword evidence="3" id="KW-1185">Reference proteome</keyword>
<comment type="caution">
    <text evidence="2">The sequence shown here is derived from an EMBL/GenBank/DDBJ whole genome shotgun (WGS) entry which is preliminary data.</text>
</comment>
<name>A0A5C8NZQ4_9BACI</name>
<proteinExistence type="predicted"/>
<organism evidence="2 3">
    <name type="scientific">Cerasibacillus terrae</name>
    <dbReference type="NCBI Taxonomy" id="2498845"/>
    <lineage>
        <taxon>Bacteria</taxon>
        <taxon>Bacillati</taxon>
        <taxon>Bacillota</taxon>
        <taxon>Bacilli</taxon>
        <taxon>Bacillales</taxon>
        <taxon>Bacillaceae</taxon>
        <taxon>Cerasibacillus</taxon>
    </lineage>
</organism>
<dbReference type="PROSITE" id="PS50965">
    <property type="entry name" value="NERD"/>
    <property type="match status" value="1"/>
</dbReference>
<accession>A0A5C8NZQ4</accession>
<dbReference type="AlphaFoldDB" id="A0A5C8NZQ4"/>
<gene>
    <name evidence="2" type="ORF">FHP05_04040</name>
</gene>
<dbReference type="Proteomes" id="UP000321574">
    <property type="component" value="Unassembled WGS sequence"/>
</dbReference>
<dbReference type="Pfam" id="PF08378">
    <property type="entry name" value="NERD"/>
    <property type="match status" value="1"/>
</dbReference>
<sequence length="308" mass="36279">MIFKPPVEPQSLKILRCLKPRIILSKTNNRYLRSLKKGYQGEKKFAALLNTLGDNCIVLHDLLLEYNHSIFQIDSLLITEGVVYLFEVKNYEGDFYFDSGHWFKENGKEIKDPMIQLKRSESMLRQLFTSMKINYQIKSYIIFVHPEFTLLQAPRNIPIILPTQLKRFFQRLHENTDIIKKSHEHLAKKLLDMHIEEHPYTKLPHYNYEQLKKGIICNSCHSVMLKVVKKNVVCNQCGQHESTSSAVLRNIQEFQLLFPEHQITTHIIHEWCGKLLSKKIIRKVLTENFTCIPKGRSTYYIHSPNTIR</sequence>
<protein>
    <submittedName>
        <fullName evidence="2">NERD domain-containing protein</fullName>
    </submittedName>
</protein>
<evidence type="ECO:0000313" key="2">
    <source>
        <dbReference type="EMBL" id="TXL66563.1"/>
    </source>
</evidence>
<evidence type="ECO:0000313" key="3">
    <source>
        <dbReference type="Proteomes" id="UP000321574"/>
    </source>
</evidence>
<feature type="domain" description="NERD" evidence="1">
    <location>
        <begin position="37"/>
        <end position="147"/>
    </location>
</feature>
<dbReference type="RefSeq" id="WP_147665963.1">
    <property type="nucleotide sequence ID" value="NZ_VDUW01000002.1"/>
</dbReference>
<dbReference type="EMBL" id="VDUW01000002">
    <property type="protein sequence ID" value="TXL66563.1"/>
    <property type="molecule type" value="Genomic_DNA"/>
</dbReference>
<reference evidence="2 3" key="1">
    <citation type="submission" date="2019-06" db="EMBL/GenBank/DDBJ databases">
        <title>Cerasibacillus sp. nov., isolated from maize field.</title>
        <authorList>
            <person name="Lin S.-Y."/>
            <person name="Tsai C.-F."/>
            <person name="Young C.-C."/>
        </authorList>
    </citation>
    <scope>NUCLEOTIDE SEQUENCE [LARGE SCALE GENOMIC DNA]</scope>
    <source>
        <strain evidence="2 3">CC-CFT480</strain>
    </source>
</reference>
<evidence type="ECO:0000259" key="1">
    <source>
        <dbReference type="PROSITE" id="PS50965"/>
    </source>
</evidence>
<dbReference type="InterPro" id="IPR011528">
    <property type="entry name" value="NERD"/>
</dbReference>
<dbReference type="OrthoDB" id="2164794at2"/>